<keyword evidence="5" id="KW-0732">Signal</keyword>
<evidence type="ECO:0000256" key="4">
    <source>
        <dbReference type="ARBA" id="ARBA00023284"/>
    </source>
</evidence>
<keyword evidence="4" id="KW-0676">Redox-active center</keyword>
<reference evidence="7" key="2">
    <citation type="journal article" date="2021" name="PeerJ">
        <title>Extensive microbial diversity within the chicken gut microbiome revealed by metagenomics and culture.</title>
        <authorList>
            <person name="Gilroy R."/>
            <person name="Ravi A."/>
            <person name="Getino M."/>
            <person name="Pursley I."/>
            <person name="Horton D.L."/>
            <person name="Alikhan N.F."/>
            <person name="Baker D."/>
            <person name="Gharbi K."/>
            <person name="Hall N."/>
            <person name="Watson M."/>
            <person name="Adriaenssens E.M."/>
            <person name="Foster-Nyarko E."/>
            <person name="Jarju S."/>
            <person name="Secka A."/>
            <person name="Antonio M."/>
            <person name="Oren A."/>
            <person name="Chaudhuri R.R."/>
            <person name="La Ragione R."/>
            <person name="Hildebrand F."/>
            <person name="Pallen M.J."/>
        </authorList>
    </citation>
    <scope>NUCLEOTIDE SEQUENCE</scope>
    <source>
        <strain evidence="7">20514</strain>
    </source>
</reference>
<dbReference type="AlphaFoldDB" id="A0A9D9HCK5"/>
<dbReference type="InterPro" id="IPR013766">
    <property type="entry name" value="Thioredoxin_domain"/>
</dbReference>
<dbReference type="GO" id="GO:0016209">
    <property type="term" value="F:antioxidant activity"/>
    <property type="evidence" value="ECO:0007669"/>
    <property type="project" value="InterPro"/>
</dbReference>
<dbReference type="GO" id="GO:0017004">
    <property type="term" value="P:cytochrome complex assembly"/>
    <property type="evidence" value="ECO:0007669"/>
    <property type="project" value="UniProtKB-KW"/>
</dbReference>
<dbReference type="Gene3D" id="3.40.30.10">
    <property type="entry name" value="Glutaredoxin"/>
    <property type="match status" value="1"/>
</dbReference>
<evidence type="ECO:0000256" key="2">
    <source>
        <dbReference type="ARBA" id="ARBA00022748"/>
    </source>
</evidence>
<dbReference type="InterPro" id="IPR050553">
    <property type="entry name" value="Thioredoxin_ResA/DsbE_sf"/>
</dbReference>
<dbReference type="PROSITE" id="PS51352">
    <property type="entry name" value="THIOREDOXIN_2"/>
    <property type="match status" value="1"/>
</dbReference>
<dbReference type="Pfam" id="PF00578">
    <property type="entry name" value="AhpC-TSA"/>
    <property type="match status" value="1"/>
</dbReference>
<dbReference type="PANTHER" id="PTHR42852">
    <property type="entry name" value="THIOL:DISULFIDE INTERCHANGE PROTEIN DSBE"/>
    <property type="match status" value="1"/>
</dbReference>
<organism evidence="7 8">
    <name type="scientific">Candidatus Cryptobacteroides merdigallinarum</name>
    <dbReference type="NCBI Taxonomy" id="2840770"/>
    <lineage>
        <taxon>Bacteria</taxon>
        <taxon>Pseudomonadati</taxon>
        <taxon>Bacteroidota</taxon>
        <taxon>Bacteroidia</taxon>
        <taxon>Bacteroidales</taxon>
        <taxon>Candidatus Cryptobacteroides</taxon>
    </lineage>
</organism>
<evidence type="ECO:0000256" key="5">
    <source>
        <dbReference type="SAM" id="SignalP"/>
    </source>
</evidence>
<dbReference type="EMBL" id="JADIMQ010000115">
    <property type="protein sequence ID" value="MBO8449235.1"/>
    <property type="molecule type" value="Genomic_DNA"/>
</dbReference>
<feature type="domain" description="Thioredoxin" evidence="6">
    <location>
        <begin position="149"/>
        <end position="297"/>
    </location>
</feature>
<evidence type="ECO:0000256" key="3">
    <source>
        <dbReference type="ARBA" id="ARBA00023157"/>
    </source>
</evidence>
<evidence type="ECO:0000313" key="7">
    <source>
        <dbReference type="EMBL" id="MBO8449235.1"/>
    </source>
</evidence>
<evidence type="ECO:0000259" key="6">
    <source>
        <dbReference type="PROSITE" id="PS51352"/>
    </source>
</evidence>
<reference evidence="7" key="1">
    <citation type="submission" date="2020-10" db="EMBL/GenBank/DDBJ databases">
        <authorList>
            <person name="Gilroy R."/>
        </authorList>
    </citation>
    <scope>NUCLEOTIDE SEQUENCE</scope>
    <source>
        <strain evidence="7">20514</strain>
    </source>
</reference>
<dbReference type="GO" id="GO:0030313">
    <property type="term" value="C:cell envelope"/>
    <property type="evidence" value="ECO:0007669"/>
    <property type="project" value="UniProtKB-SubCell"/>
</dbReference>
<sequence length="535" mass="59754">MMRRLILVLAAAAAAVPSMSGNAPETGAMTSCGAFRQVHETAGDRQVLDSSVTKALGAKLDEYAAIIGKEPETVKCGEADFLIESCQDSLVRQFTALRLYGHYISSRLMGDEAVAIHIYDRWFATGKVRMQSELDLMNARIFAEFNRQSLIGRQAQEISMEDLDGRSVTLFGDRLYRDRMSVLFFYDTGCATCKVESILLRNLLDDKGYRIDLYAIYTGQSRADWENFIRDYLVTDSPQTRVTHLWDPDISSGYQMKYGVIQTPRIFLVSEDGTITGRGLDVLSLGKLLDIYSRPYTYGSEKSSAFFDRMFAGYGKDPECREVKDVCDSIASRTLDKGDTLAFRRMAGDLMYWLGSRRGEGIKCGLEYLLGRYVTGMPELWTSPGDSLAILSYGSILKDLLGKAGTGKRLPRIEVPGIVKTHSGEKEKTVRLDRLRNTTVIFHTRGCGICEAELAAADSVARSDRKARFFIVDMDYVLDISPETAYRLFDEVDLSVLPYITRTDRKGLVCRRYMSCVGKGPSAEDEQSLSVLPAP</sequence>
<keyword evidence="3" id="KW-1015">Disulfide bond</keyword>
<evidence type="ECO:0000313" key="8">
    <source>
        <dbReference type="Proteomes" id="UP000810252"/>
    </source>
</evidence>
<dbReference type="SUPFAM" id="SSF52833">
    <property type="entry name" value="Thioredoxin-like"/>
    <property type="match status" value="1"/>
</dbReference>
<feature type="chain" id="PRO_5038460585" evidence="5">
    <location>
        <begin position="24"/>
        <end position="535"/>
    </location>
</feature>
<dbReference type="PANTHER" id="PTHR42852:SF6">
    <property type="entry name" value="THIOL:DISULFIDE INTERCHANGE PROTEIN DSBE"/>
    <property type="match status" value="1"/>
</dbReference>
<accession>A0A9D9HCK5</accession>
<dbReference type="GO" id="GO:0016491">
    <property type="term" value="F:oxidoreductase activity"/>
    <property type="evidence" value="ECO:0007669"/>
    <property type="project" value="InterPro"/>
</dbReference>
<dbReference type="Proteomes" id="UP000810252">
    <property type="component" value="Unassembled WGS sequence"/>
</dbReference>
<evidence type="ECO:0000256" key="1">
    <source>
        <dbReference type="ARBA" id="ARBA00004196"/>
    </source>
</evidence>
<comment type="caution">
    <text evidence="7">The sequence shown here is derived from an EMBL/GenBank/DDBJ whole genome shotgun (WGS) entry which is preliminary data.</text>
</comment>
<proteinExistence type="predicted"/>
<name>A0A9D9HCK5_9BACT</name>
<feature type="signal peptide" evidence="5">
    <location>
        <begin position="1"/>
        <end position="23"/>
    </location>
</feature>
<gene>
    <name evidence="7" type="ORF">IAC29_08200</name>
</gene>
<dbReference type="InterPro" id="IPR000866">
    <property type="entry name" value="AhpC/TSA"/>
</dbReference>
<protein>
    <submittedName>
        <fullName evidence="7">Redoxin domain-containing protein</fullName>
    </submittedName>
</protein>
<keyword evidence="2" id="KW-0201">Cytochrome c-type biogenesis</keyword>
<dbReference type="InterPro" id="IPR036249">
    <property type="entry name" value="Thioredoxin-like_sf"/>
</dbReference>
<comment type="subcellular location">
    <subcellularLocation>
        <location evidence="1">Cell envelope</location>
    </subcellularLocation>
</comment>